<dbReference type="GO" id="GO:0005739">
    <property type="term" value="C:mitochondrion"/>
    <property type="evidence" value="ECO:0007669"/>
    <property type="project" value="UniProtKB-SubCell"/>
</dbReference>
<keyword evidence="6 14" id="KW-0444">Lipid biosynthesis</keyword>
<dbReference type="GO" id="GO:0000036">
    <property type="term" value="F:acyl carrier activity"/>
    <property type="evidence" value="ECO:0007669"/>
    <property type="project" value="TreeGrafter"/>
</dbReference>
<protein>
    <recommendedName>
        <fullName evidence="14">Acyl carrier protein</fullName>
    </recommendedName>
</protein>
<dbReference type="Pfam" id="PF00550">
    <property type="entry name" value="PP-binding"/>
    <property type="match status" value="1"/>
</dbReference>
<keyword evidence="8" id="KW-0276">Fatty acid metabolism</keyword>
<keyword evidence="9" id="KW-0809">Transit peptide</keyword>
<evidence type="ECO:0000256" key="13">
    <source>
        <dbReference type="ARBA" id="ARBA00023160"/>
    </source>
</evidence>
<keyword evidence="4" id="KW-0813">Transport</keyword>
<evidence type="ECO:0000256" key="8">
    <source>
        <dbReference type="ARBA" id="ARBA00022832"/>
    </source>
</evidence>
<dbReference type="PROSITE" id="PS00012">
    <property type="entry name" value="PHOSPHOPANTETHEINE"/>
    <property type="match status" value="1"/>
</dbReference>
<organism evidence="16 17">
    <name type="scientific">Petromyzon marinus</name>
    <name type="common">Sea lamprey</name>
    <dbReference type="NCBI Taxonomy" id="7757"/>
    <lineage>
        <taxon>Eukaryota</taxon>
        <taxon>Metazoa</taxon>
        <taxon>Chordata</taxon>
        <taxon>Craniata</taxon>
        <taxon>Vertebrata</taxon>
        <taxon>Cyclostomata</taxon>
        <taxon>Hyperoartia</taxon>
        <taxon>Petromyzontiformes</taxon>
        <taxon>Petromyzontidae</taxon>
        <taxon>Petromyzon</taxon>
    </lineage>
</organism>
<comment type="subcellular location">
    <subcellularLocation>
        <location evidence="1">Mitochondrion</location>
    </subcellularLocation>
</comment>
<dbReference type="NCBIfam" id="NF002148">
    <property type="entry name" value="PRK00982.1-2"/>
    <property type="match status" value="1"/>
</dbReference>
<keyword evidence="16" id="KW-1185">Reference proteome</keyword>
<dbReference type="PANTHER" id="PTHR20863:SF28">
    <property type="entry name" value="ACYL CARRIER PROTEIN, MITOCHONDRIAL"/>
    <property type="match status" value="1"/>
</dbReference>
<keyword evidence="7" id="KW-0597">Phosphoprotein</keyword>
<dbReference type="FunFam" id="1.10.1200.10:FF:000003">
    <property type="entry name" value="Acyl carrier protein"/>
    <property type="match status" value="1"/>
</dbReference>
<dbReference type="GO" id="GO:0000035">
    <property type="term" value="F:acyl binding"/>
    <property type="evidence" value="ECO:0007669"/>
    <property type="project" value="TreeGrafter"/>
</dbReference>
<dbReference type="InterPro" id="IPR036736">
    <property type="entry name" value="ACP-like_sf"/>
</dbReference>
<keyword evidence="12" id="KW-0496">Mitochondrion</keyword>
<dbReference type="KEGG" id="pmrn:116955135"/>
<evidence type="ECO:0000256" key="14">
    <source>
        <dbReference type="RuleBase" id="RU000722"/>
    </source>
</evidence>
<dbReference type="InterPro" id="IPR006162">
    <property type="entry name" value="Ppantetheine_attach_site"/>
</dbReference>
<dbReference type="NCBIfam" id="TIGR00517">
    <property type="entry name" value="acyl_carrier"/>
    <property type="match status" value="1"/>
</dbReference>
<dbReference type="InterPro" id="IPR009081">
    <property type="entry name" value="PP-bd_ACP"/>
</dbReference>
<evidence type="ECO:0000259" key="15">
    <source>
        <dbReference type="PROSITE" id="PS50075"/>
    </source>
</evidence>
<evidence type="ECO:0000256" key="3">
    <source>
        <dbReference type="ARBA" id="ARBA00010930"/>
    </source>
</evidence>
<evidence type="ECO:0000256" key="10">
    <source>
        <dbReference type="ARBA" id="ARBA00022982"/>
    </source>
</evidence>
<proteinExistence type="inferred from homology"/>
<gene>
    <name evidence="17" type="primary">LOC116955135</name>
</gene>
<keyword evidence="11" id="KW-0443">Lipid metabolism</keyword>
<keyword evidence="5 14" id="KW-0596">Phosphopantetheine</keyword>
<dbReference type="PROSITE" id="PS50075">
    <property type="entry name" value="CARRIER"/>
    <property type="match status" value="1"/>
</dbReference>
<feature type="domain" description="Carrier" evidence="15">
    <location>
        <begin position="86"/>
        <end position="161"/>
    </location>
</feature>
<accession>A0AAJ7UC18</accession>
<evidence type="ECO:0000256" key="12">
    <source>
        <dbReference type="ARBA" id="ARBA00023128"/>
    </source>
</evidence>
<evidence type="ECO:0000256" key="1">
    <source>
        <dbReference type="ARBA" id="ARBA00004173"/>
    </source>
</evidence>
<reference evidence="17" key="1">
    <citation type="submission" date="2025-08" db="UniProtKB">
        <authorList>
            <consortium name="RefSeq"/>
        </authorList>
    </citation>
    <scope>IDENTIFICATION</scope>
    <source>
        <tissue evidence="17">Sperm</tissue>
    </source>
</reference>
<evidence type="ECO:0000313" key="16">
    <source>
        <dbReference type="Proteomes" id="UP001318040"/>
    </source>
</evidence>
<sequence>MISAVVRLSLRAGPRGVAGAAPRWAGAKGGPQCWRAGSRDIAGSATWRGRAEVLSPLWKQQQQQQQLRNPSPMCARFLADSATADASVHDRVMQVLKAYDKVDPQKLTLESHFLKDLGLDSLDQVELIMGIEDEFGFEIPDSDAEKLLTAKDVIAYVSKKLSE</sequence>
<dbReference type="Proteomes" id="UP001318040">
    <property type="component" value="Chromosome 58"/>
</dbReference>
<dbReference type="SUPFAM" id="SSF47336">
    <property type="entry name" value="ACP-like"/>
    <property type="match status" value="1"/>
</dbReference>
<keyword evidence="10" id="KW-0249">Electron transport</keyword>
<comment type="function">
    <text evidence="14">Carrier of the growing fatty acid chain in fatty acid biosynthesis.</text>
</comment>
<evidence type="ECO:0000313" key="17">
    <source>
        <dbReference type="RefSeq" id="XP_032832038.1"/>
    </source>
</evidence>
<evidence type="ECO:0000256" key="2">
    <source>
        <dbReference type="ARBA" id="ARBA00005194"/>
    </source>
</evidence>
<dbReference type="InterPro" id="IPR003231">
    <property type="entry name" value="ACP"/>
</dbReference>
<evidence type="ECO:0000256" key="7">
    <source>
        <dbReference type="ARBA" id="ARBA00022553"/>
    </source>
</evidence>
<evidence type="ECO:0000256" key="5">
    <source>
        <dbReference type="ARBA" id="ARBA00022450"/>
    </source>
</evidence>
<evidence type="ECO:0000256" key="11">
    <source>
        <dbReference type="ARBA" id="ARBA00023098"/>
    </source>
</evidence>
<dbReference type="RefSeq" id="XP_032832038.1">
    <property type="nucleotide sequence ID" value="XM_032976147.1"/>
</dbReference>
<dbReference type="AlphaFoldDB" id="A0AAJ7UC18"/>
<dbReference type="HAMAP" id="MF_01217">
    <property type="entry name" value="Acyl_carrier"/>
    <property type="match status" value="1"/>
</dbReference>
<comment type="similarity">
    <text evidence="3">Belongs to the acyl carrier protein (ACP) family.</text>
</comment>
<name>A0AAJ7UC18_PETMA</name>
<evidence type="ECO:0000256" key="4">
    <source>
        <dbReference type="ARBA" id="ARBA00022448"/>
    </source>
</evidence>
<keyword evidence="13 14" id="KW-0275">Fatty acid biosynthesis</keyword>
<dbReference type="Gene3D" id="1.10.1200.10">
    <property type="entry name" value="ACP-like"/>
    <property type="match status" value="1"/>
</dbReference>
<comment type="pathway">
    <text evidence="2">Lipid metabolism; fatty acid biosynthesis.</text>
</comment>
<evidence type="ECO:0000256" key="9">
    <source>
        <dbReference type="ARBA" id="ARBA00022946"/>
    </source>
</evidence>
<evidence type="ECO:0000256" key="6">
    <source>
        <dbReference type="ARBA" id="ARBA00022516"/>
    </source>
</evidence>
<dbReference type="PANTHER" id="PTHR20863">
    <property type="entry name" value="ACYL CARRIER PROTEIN"/>
    <property type="match status" value="1"/>
</dbReference>